<proteinExistence type="inferred from homology"/>
<evidence type="ECO:0000259" key="16">
    <source>
        <dbReference type="Pfam" id="PF02775"/>
    </source>
</evidence>
<dbReference type="InterPro" id="IPR039368">
    <property type="entry name" value="AHAS_TPP"/>
</dbReference>
<sequence>MYINGARILLETLKREGVTDIFGYPGGAVIPLYNELYDFEGINHILTRHEQGAAHAADGYARVTGKVGVCIATSGPGATNLVTGIMTAYMDSVPMVAITGQVPTSLIGKDAFQESDITGITMPITKHNYLVKDIKNLPRIIREAFKIARTGRPGPVLIDLPKDVQINEIEEKEFEKLYKAPLKLEGYSPTYEGHPMQIKKAAKFIAQSKKPVILAGAGVYKSMAQKELREFAHKNNIPVTMTLLGLGSIAADDELNLGMLGMHGTVAANYAVYEADLVIAVGMRFDDRVTGKLETFAENAKIIHIDIDPAEIGKNKNPDVPIVGDVKLVLDKLIGKIKENDRKFWIEQITEWKNEYKLVYKNSETEIKPQKVIELISKITDGNAIIVTDVGQHQMWAAQYYQFKNANKFCTSGGAGTMGYGLPAALGAQVGKPDQKVIAIVGDGGVQMTAQELMTLSHFNIPVKVVVLNNGFLGMVRQWQEIFHKRRYSSVDLEISPDFVKLADAYKIKGVRIEDPNELEQKLRENIESNEAVLIDCKITREENVLPMVPPGGVGNKMVGIRGELE</sequence>
<dbReference type="GO" id="GO:0009097">
    <property type="term" value="P:isoleucine biosynthetic process"/>
    <property type="evidence" value="ECO:0007669"/>
    <property type="project" value="TreeGrafter"/>
</dbReference>
<dbReference type="Pfam" id="PF02776">
    <property type="entry name" value="TPP_enzyme_N"/>
    <property type="match status" value="1"/>
</dbReference>
<dbReference type="InterPro" id="IPR012846">
    <property type="entry name" value="Acetolactate_synth_lsu"/>
</dbReference>
<dbReference type="CDD" id="cd02015">
    <property type="entry name" value="TPP_AHAS"/>
    <property type="match status" value="1"/>
</dbReference>
<evidence type="ECO:0000313" key="18">
    <source>
        <dbReference type="EMBL" id="BDU49588.1"/>
    </source>
</evidence>
<dbReference type="PANTHER" id="PTHR18968:SF13">
    <property type="entry name" value="ACETOLACTATE SYNTHASE CATALYTIC SUBUNIT, MITOCHONDRIAL"/>
    <property type="match status" value="1"/>
</dbReference>
<dbReference type="InterPro" id="IPR012001">
    <property type="entry name" value="Thiamin_PyroP_enz_TPP-bd_dom"/>
</dbReference>
<keyword evidence="7 14" id="KW-0808">Transferase</keyword>
<feature type="domain" description="Thiamine pyrophosphate enzyme TPP-binding" evidence="16">
    <location>
        <begin position="389"/>
        <end position="537"/>
    </location>
</feature>
<name>A0AAU9DMQ5_9FUSO</name>
<dbReference type="GO" id="GO:0050660">
    <property type="term" value="F:flavin adenine dinucleotide binding"/>
    <property type="evidence" value="ECO:0007669"/>
    <property type="project" value="InterPro"/>
</dbReference>
<keyword evidence="5 14" id="KW-0028">Amino-acid biosynthesis</keyword>
<dbReference type="SUPFAM" id="SSF52518">
    <property type="entry name" value="Thiamin diphosphate-binding fold (THDP-binding)"/>
    <property type="match status" value="2"/>
</dbReference>
<dbReference type="InterPro" id="IPR000399">
    <property type="entry name" value="TPP-bd_CS"/>
</dbReference>
<feature type="domain" description="Thiamine pyrophosphate enzyme central" evidence="15">
    <location>
        <begin position="198"/>
        <end position="333"/>
    </location>
</feature>
<evidence type="ECO:0000256" key="2">
    <source>
        <dbReference type="ARBA" id="ARBA00005025"/>
    </source>
</evidence>
<keyword evidence="8 14" id="KW-0479">Metal-binding</keyword>
<evidence type="ECO:0000256" key="12">
    <source>
        <dbReference type="ARBA" id="ARBA00023304"/>
    </source>
</evidence>
<dbReference type="SUPFAM" id="SSF52467">
    <property type="entry name" value="DHS-like NAD/FAD-binding domain"/>
    <property type="match status" value="1"/>
</dbReference>
<evidence type="ECO:0000256" key="1">
    <source>
        <dbReference type="ARBA" id="ARBA00004974"/>
    </source>
</evidence>
<evidence type="ECO:0000256" key="13">
    <source>
        <dbReference type="ARBA" id="ARBA00048670"/>
    </source>
</evidence>
<dbReference type="Proteomes" id="UP001321582">
    <property type="component" value="Chromosome"/>
</dbReference>
<dbReference type="EMBL" id="AP027059">
    <property type="protein sequence ID" value="BDU49588.1"/>
    <property type="molecule type" value="Genomic_DNA"/>
</dbReference>
<dbReference type="Pfam" id="PF02775">
    <property type="entry name" value="TPP_enzyme_C"/>
    <property type="match status" value="1"/>
</dbReference>
<dbReference type="GO" id="GO:0005948">
    <property type="term" value="C:acetolactate synthase complex"/>
    <property type="evidence" value="ECO:0007669"/>
    <property type="project" value="TreeGrafter"/>
</dbReference>
<dbReference type="InterPro" id="IPR029035">
    <property type="entry name" value="DHS-like_NAD/FAD-binding_dom"/>
</dbReference>
<dbReference type="FunFam" id="3.40.50.970:FF:000007">
    <property type="entry name" value="Acetolactate synthase"/>
    <property type="match status" value="1"/>
</dbReference>
<dbReference type="GO" id="GO:0030976">
    <property type="term" value="F:thiamine pyrophosphate binding"/>
    <property type="evidence" value="ECO:0007669"/>
    <property type="project" value="UniProtKB-UniRule"/>
</dbReference>
<dbReference type="NCBIfam" id="TIGR00118">
    <property type="entry name" value="acolac_lg"/>
    <property type="match status" value="1"/>
</dbReference>
<dbReference type="CDD" id="cd07035">
    <property type="entry name" value="TPP_PYR_POX_like"/>
    <property type="match status" value="1"/>
</dbReference>
<evidence type="ECO:0000259" key="15">
    <source>
        <dbReference type="Pfam" id="PF00205"/>
    </source>
</evidence>
<dbReference type="Gene3D" id="3.40.50.970">
    <property type="match status" value="2"/>
</dbReference>
<keyword evidence="12 14" id="KW-0100">Branched-chain amino acid biosynthesis</keyword>
<evidence type="ECO:0000256" key="4">
    <source>
        <dbReference type="ARBA" id="ARBA00013145"/>
    </source>
</evidence>
<keyword evidence="9" id="KW-0274">FAD</keyword>
<dbReference type="FunFam" id="3.40.50.1220:FF:000008">
    <property type="entry name" value="Acetolactate synthase"/>
    <property type="match status" value="1"/>
</dbReference>
<evidence type="ECO:0000256" key="3">
    <source>
        <dbReference type="ARBA" id="ARBA00007812"/>
    </source>
</evidence>
<evidence type="ECO:0000256" key="8">
    <source>
        <dbReference type="ARBA" id="ARBA00022723"/>
    </source>
</evidence>
<evidence type="ECO:0000256" key="9">
    <source>
        <dbReference type="ARBA" id="ARBA00022827"/>
    </source>
</evidence>
<dbReference type="GO" id="GO:0009099">
    <property type="term" value="P:L-valine biosynthetic process"/>
    <property type="evidence" value="ECO:0007669"/>
    <property type="project" value="TreeGrafter"/>
</dbReference>
<comment type="cofactor">
    <cofactor evidence="14">
        <name>Mg(2+)</name>
        <dbReference type="ChEBI" id="CHEBI:18420"/>
    </cofactor>
    <text evidence="14">Binds 1 Mg(2+) ion per subunit.</text>
</comment>
<reference evidence="18 19" key="1">
    <citation type="submission" date="2022-11" db="EMBL/GenBank/DDBJ databases">
        <title>Haliovirga abyssi gen. nov., sp. nov., a mesophilic fermentative bacterium isolated from the Iheya North hydrothermal field and the proposal of Haliovirgaceae fam. nov.</title>
        <authorList>
            <person name="Miyazaki U."/>
            <person name="Tame A."/>
            <person name="Miyazaki J."/>
            <person name="Takai K."/>
            <person name="Sawayama S."/>
            <person name="Kitajima M."/>
            <person name="Okamoto A."/>
            <person name="Nakagawa S."/>
        </authorList>
    </citation>
    <scope>NUCLEOTIDE SEQUENCE [LARGE SCALE GENOMIC DNA]</scope>
    <source>
        <strain evidence="18 19">IC12</strain>
    </source>
</reference>
<dbReference type="InterPro" id="IPR045229">
    <property type="entry name" value="TPP_enz"/>
</dbReference>
<protein>
    <recommendedName>
        <fullName evidence="4 14">Acetolactate synthase</fullName>
        <ecNumber evidence="4 14">2.2.1.6</ecNumber>
    </recommendedName>
</protein>
<evidence type="ECO:0000256" key="14">
    <source>
        <dbReference type="RuleBase" id="RU003591"/>
    </source>
</evidence>
<organism evidence="18 19">
    <name type="scientific">Haliovirga abyssi</name>
    <dbReference type="NCBI Taxonomy" id="2996794"/>
    <lineage>
        <taxon>Bacteria</taxon>
        <taxon>Fusobacteriati</taxon>
        <taxon>Fusobacteriota</taxon>
        <taxon>Fusobacteriia</taxon>
        <taxon>Fusobacteriales</taxon>
        <taxon>Haliovirgaceae</taxon>
        <taxon>Haliovirga</taxon>
    </lineage>
</organism>
<dbReference type="InterPro" id="IPR012000">
    <property type="entry name" value="Thiamin_PyroP_enz_cen_dom"/>
</dbReference>
<dbReference type="Gene3D" id="3.40.50.1220">
    <property type="entry name" value="TPP-binding domain"/>
    <property type="match status" value="1"/>
</dbReference>
<comment type="pathway">
    <text evidence="2 14">Amino-acid biosynthesis; L-valine biosynthesis; L-valine from pyruvate: step 1/4.</text>
</comment>
<evidence type="ECO:0000313" key="19">
    <source>
        <dbReference type="Proteomes" id="UP001321582"/>
    </source>
</evidence>
<keyword evidence="6" id="KW-0285">Flavoprotein</keyword>
<comment type="similarity">
    <text evidence="3 14">Belongs to the TPP enzyme family.</text>
</comment>
<dbReference type="Pfam" id="PF00205">
    <property type="entry name" value="TPP_enzyme_M"/>
    <property type="match status" value="1"/>
</dbReference>
<evidence type="ECO:0000256" key="7">
    <source>
        <dbReference type="ARBA" id="ARBA00022679"/>
    </source>
</evidence>
<dbReference type="InterPro" id="IPR011766">
    <property type="entry name" value="TPP_enzyme_TPP-bd"/>
</dbReference>
<evidence type="ECO:0000256" key="11">
    <source>
        <dbReference type="ARBA" id="ARBA00023052"/>
    </source>
</evidence>
<feature type="domain" description="Thiamine pyrophosphate enzyme N-terminal TPP-binding" evidence="17">
    <location>
        <begin position="4"/>
        <end position="118"/>
    </location>
</feature>
<evidence type="ECO:0000256" key="10">
    <source>
        <dbReference type="ARBA" id="ARBA00022842"/>
    </source>
</evidence>
<dbReference type="PANTHER" id="PTHR18968">
    <property type="entry name" value="THIAMINE PYROPHOSPHATE ENZYMES"/>
    <property type="match status" value="1"/>
</dbReference>
<dbReference type="InterPro" id="IPR029061">
    <property type="entry name" value="THDP-binding"/>
</dbReference>
<evidence type="ECO:0000259" key="17">
    <source>
        <dbReference type="Pfam" id="PF02776"/>
    </source>
</evidence>
<dbReference type="GO" id="GO:0003984">
    <property type="term" value="F:acetolactate synthase activity"/>
    <property type="evidence" value="ECO:0007669"/>
    <property type="project" value="UniProtKB-EC"/>
</dbReference>
<evidence type="ECO:0000256" key="5">
    <source>
        <dbReference type="ARBA" id="ARBA00022605"/>
    </source>
</evidence>
<dbReference type="GO" id="GO:0000287">
    <property type="term" value="F:magnesium ion binding"/>
    <property type="evidence" value="ECO:0007669"/>
    <property type="project" value="UniProtKB-UniRule"/>
</dbReference>
<dbReference type="RefSeq" id="WP_307904538.1">
    <property type="nucleotide sequence ID" value="NZ_AP027059.1"/>
</dbReference>
<evidence type="ECO:0000256" key="6">
    <source>
        <dbReference type="ARBA" id="ARBA00022630"/>
    </source>
</evidence>
<keyword evidence="10 14" id="KW-0460">Magnesium</keyword>
<dbReference type="KEGG" id="haby:HLVA_01570"/>
<dbReference type="FunFam" id="3.40.50.970:FF:000016">
    <property type="entry name" value="Acetolactate synthase"/>
    <property type="match status" value="1"/>
</dbReference>
<comment type="cofactor">
    <cofactor evidence="14">
        <name>thiamine diphosphate</name>
        <dbReference type="ChEBI" id="CHEBI:58937"/>
    </cofactor>
    <text evidence="14">Binds 1 thiamine pyrophosphate per subunit.</text>
</comment>
<dbReference type="EC" id="2.2.1.6" evidence="4 14"/>
<keyword evidence="11 14" id="KW-0786">Thiamine pyrophosphate</keyword>
<dbReference type="PROSITE" id="PS00187">
    <property type="entry name" value="TPP_ENZYMES"/>
    <property type="match status" value="1"/>
</dbReference>
<gene>
    <name evidence="18" type="primary">ilvB</name>
    <name evidence="18" type="ORF">HLVA_01570</name>
</gene>
<comment type="catalytic activity">
    <reaction evidence="13 14">
        <text>2 pyruvate + H(+) = (2S)-2-acetolactate + CO2</text>
        <dbReference type="Rhea" id="RHEA:25249"/>
        <dbReference type="ChEBI" id="CHEBI:15361"/>
        <dbReference type="ChEBI" id="CHEBI:15378"/>
        <dbReference type="ChEBI" id="CHEBI:16526"/>
        <dbReference type="ChEBI" id="CHEBI:58476"/>
        <dbReference type="EC" id="2.2.1.6"/>
    </reaction>
</comment>
<accession>A0AAU9DMQ5</accession>
<comment type="pathway">
    <text evidence="1 14">Amino-acid biosynthesis; L-isoleucine biosynthesis; L-isoleucine from 2-oxobutanoate: step 1/4.</text>
</comment>
<dbReference type="AlphaFoldDB" id="A0AAU9DMQ5"/>
<keyword evidence="19" id="KW-1185">Reference proteome</keyword>